<organism evidence="7 8">
    <name type="scientific">Thermoleophilum album</name>
    <dbReference type="NCBI Taxonomy" id="29539"/>
    <lineage>
        <taxon>Bacteria</taxon>
        <taxon>Bacillati</taxon>
        <taxon>Actinomycetota</taxon>
        <taxon>Thermoleophilia</taxon>
        <taxon>Thermoleophilales</taxon>
        <taxon>Thermoleophilaceae</taxon>
        <taxon>Thermoleophilum</taxon>
    </lineage>
</organism>
<dbReference type="EMBL" id="FNWJ01000001">
    <property type="protein sequence ID" value="SEH10843.1"/>
    <property type="molecule type" value="Genomic_DNA"/>
</dbReference>
<evidence type="ECO:0000256" key="3">
    <source>
        <dbReference type="ARBA" id="ARBA00022989"/>
    </source>
</evidence>
<feature type="transmembrane region" description="Helical" evidence="5">
    <location>
        <begin position="131"/>
        <end position="151"/>
    </location>
</feature>
<dbReference type="PANTHER" id="PTHR31310:SF7">
    <property type="entry name" value="PA-PHOSPHATASE RELATED-FAMILY PROTEIN DDB_G0268928"/>
    <property type="match status" value="1"/>
</dbReference>
<name>A0A1H6FLX3_THEAL</name>
<evidence type="ECO:0000256" key="2">
    <source>
        <dbReference type="ARBA" id="ARBA00022692"/>
    </source>
</evidence>
<keyword evidence="4 5" id="KW-0472">Membrane</keyword>
<dbReference type="GO" id="GO:0016020">
    <property type="term" value="C:membrane"/>
    <property type="evidence" value="ECO:0007669"/>
    <property type="project" value="UniProtKB-SubCell"/>
</dbReference>
<dbReference type="CDD" id="cd03386">
    <property type="entry name" value="PAP2_Aur1_like"/>
    <property type="match status" value="1"/>
</dbReference>
<dbReference type="STRING" id="29539.SAMN02745716_0573"/>
<evidence type="ECO:0000313" key="7">
    <source>
        <dbReference type="EMBL" id="SEH10843.1"/>
    </source>
</evidence>
<keyword evidence="8" id="KW-1185">Reference proteome</keyword>
<evidence type="ECO:0000256" key="4">
    <source>
        <dbReference type="ARBA" id="ARBA00023136"/>
    </source>
</evidence>
<feature type="transmembrane region" description="Helical" evidence="5">
    <location>
        <begin position="240"/>
        <end position="258"/>
    </location>
</feature>
<evidence type="ECO:0000256" key="1">
    <source>
        <dbReference type="ARBA" id="ARBA00004141"/>
    </source>
</evidence>
<dbReference type="RefSeq" id="WP_177169278.1">
    <property type="nucleotide sequence ID" value="NZ_FNWJ01000001.1"/>
</dbReference>
<dbReference type="AlphaFoldDB" id="A0A1H6FLX3"/>
<evidence type="ECO:0000313" key="8">
    <source>
        <dbReference type="Proteomes" id="UP000222056"/>
    </source>
</evidence>
<reference evidence="8" key="1">
    <citation type="submission" date="2016-10" db="EMBL/GenBank/DDBJ databases">
        <authorList>
            <person name="Varghese N."/>
            <person name="Submissions S."/>
        </authorList>
    </citation>
    <scope>NUCLEOTIDE SEQUENCE [LARGE SCALE GENOMIC DNA]</scope>
    <source>
        <strain evidence="8">ATCC 35263</strain>
    </source>
</reference>
<feature type="transmembrane region" description="Helical" evidence="5">
    <location>
        <begin position="104"/>
        <end position="124"/>
    </location>
</feature>
<dbReference type="Pfam" id="PF14378">
    <property type="entry name" value="PAP2_3"/>
    <property type="match status" value="1"/>
</dbReference>
<keyword evidence="3 5" id="KW-1133">Transmembrane helix</keyword>
<dbReference type="InterPro" id="IPR052185">
    <property type="entry name" value="IPC_Synthase-Related"/>
</dbReference>
<gene>
    <name evidence="7" type="ORF">SAMN02745716_0573</name>
</gene>
<keyword evidence="2 5" id="KW-0812">Transmembrane</keyword>
<dbReference type="InterPro" id="IPR026841">
    <property type="entry name" value="Aur1/Ipt1"/>
</dbReference>
<protein>
    <submittedName>
        <fullName evidence="7">PAP2 superfamily protein</fullName>
    </submittedName>
</protein>
<dbReference type="Proteomes" id="UP000222056">
    <property type="component" value="Unassembled WGS sequence"/>
</dbReference>
<sequence length="277" mass="30540">MRLGGSNPRLQQRIEQARIELARVWRASAGWLPHGWGDALLQLALFAGAYYAYRLVRGHVDGEVARAFANARAIVDFERALGLFFEPGLQAWASSHRWIVEAASAMYVNSHFVVTTTFLIWLYIARNEAFYFVRNMFVVAMALALVGYALLPTAPPRFMPEWGFVDTVADVFGETAQRSASALYNPFAAIPSMHVAFALMIGIPGALLVRNRLLKVVWGLYPLLVTLVVLVTGNHFWLDAALGALVALVSALVARAALARARPDAWGWQTDPARAVS</sequence>
<evidence type="ECO:0000259" key="6">
    <source>
        <dbReference type="Pfam" id="PF14378"/>
    </source>
</evidence>
<proteinExistence type="predicted"/>
<feature type="domain" description="Inositolphosphotransferase Aur1/Ipt1" evidence="6">
    <location>
        <begin position="73"/>
        <end position="252"/>
    </location>
</feature>
<feature type="transmembrane region" description="Helical" evidence="5">
    <location>
        <begin position="216"/>
        <end position="234"/>
    </location>
</feature>
<evidence type="ECO:0000256" key="5">
    <source>
        <dbReference type="SAM" id="Phobius"/>
    </source>
</evidence>
<feature type="transmembrane region" description="Helical" evidence="5">
    <location>
        <begin position="187"/>
        <end position="209"/>
    </location>
</feature>
<dbReference type="PANTHER" id="PTHR31310">
    <property type="match status" value="1"/>
</dbReference>
<accession>A0A1H6FLX3</accession>
<comment type="subcellular location">
    <subcellularLocation>
        <location evidence="1">Membrane</location>
        <topology evidence="1">Multi-pass membrane protein</topology>
    </subcellularLocation>
</comment>